<dbReference type="SUPFAM" id="SSF81343">
    <property type="entry name" value="Fumarate reductase respiratory complex transmembrane subunits"/>
    <property type="match status" value="1"/>
</dbReference>
<evidence type="ECO:0000313" key="3">
    <source>
        <dbReference type="Proteomes" id="UP000187464"/>
    </source>
</evidence>
<dbReference type="EMBL" id="LT605205">
    <property type="protein sequence ID" value="SCD22032.1"/>
    <property type="molecule type" value="Genomic_DNA"/>
</dbReference>
<keyword evidence="1" id="KW-1133">Transmembrane helix</keyword>
<dbReference type="GO" id="GO:0016020">
    <property type="term" value="C:membrane"/>
    <property type="evidence" value="ECO:0007669"/>
    <property type="project" value="InterPro"/>
</dbReference>
<evidence type="ECO:0000313" key="2">
    <source>
        <dbReference type="EMBL" id="SCD22032.1"/>
    </source>
</evidence>
<dbReference type="NCBIfam" id="TIGR02046">
    <property type="entry name" value="sdhC_b558_fam"/>
    <property type="match status" value="1"/>
</dbReference>
<evidence type="ECO:0000256" key="1">
    <source>
        <dbReference type="SAM" id="Phobius"/>
    </source>
</evidence>
<feature type="transmembrane region" description="Helical" evidence="1">
    <location>
        <begin position="106"/>
        <end position="126"/>
    </location>
</feature>
<dbReference type="InterPro" id="IPR011138">
    <property type="entry name" value="Cytochrome_b-558"/>
</dbReference>
<proteinExistence type="predicted"/>
<feature type="transmembrane region" description="Helical" evidence="1">
    <location>
        <begin position="146"/>
        <end position="169"/>
    </location>
</feature>
<dbReference type="Gene3D" id="1.20.1300.10">
    <property type="entry name" value="Fumarate reductase/succinate dehydrogenase, transmembrane subunit"/>
    <property type="match status" value="1"/>
</dbReference>
<reference evidence="3" key="1">
    <citation type="submission" date="2016-08" db="EMBL/GenBank/DDBJ databases">
        <authorList>
            <person name="Wibberg D."/>
        </authorList>
    </citation>
    <scope>NUCLEOTIDE SEQUENCE [LARGE SCALE GENOMIC DNA]</scope>
</reference>
<keyword evidence="1" id="KW-0812">Transmembrane</keyword>
<keyword evidence="1" id="KW-0472">Membrane</keyword>
<gene>
    <name evidence="2" type="ORF">PSM36_3246</name>
</gene>
<dbReference type="KEGG" id="psac:PSM36_3246"/>
<dbReference type="RefSeq" id="WP_076931744.1">
    <property type="nucleotide sequence ID" value="NZ_LT605205.1"/>
</dbReference>
<feature type="transmembrane region" description="Helical" evidence="1">
    <location>
        <begin position="55"/>
        <end position="80"/>
    </location>
</feature>
<name>A0A1R3T728_9BACT</name>
<dbReference type="InterPro" id="IPR034804">
    <property type="entry name" value="SQR/QFR_C/D"/>
</dbReference>
<organism evidence="2 3">
    <name type="scientific">Proteiniphilum saccharofermentans</name>
    <dbReference type="NCBI Taxonomy" id="1642647"/>
    <lineage>
        <taxon>Bacteria</taxon>
        <taxon>Pseudomonadati</taxon>
        <taxon>Bacteroidota</taxon>
        <taxon>Bacteroidia</taxon>
        <taxon>Bacteroidales</taxon>
        <taxon>Dysgonomonadaceae</taxon>
        <taxon>Proteiniphilum</taxon>
    </lineage>
</organism>
<sequence>MSWLIKSSIGRKFVQSISGLFLILFLLFHMSMNLVLLFNYETYDFLANEILGANWWAIVGTGVIAAGFVIHIIWGIILTIQNRKARGKERYESSSKTKTTWSSQNMFVLGLFLLLFLIAHLFQFWYQMQFKELFMIEGARHDSAQLVAEVFSNIWVVIFYELAFIALWFHLMHGFWSALHSAGVNNGVWMKRLKVLGNVISTIICLGFFIVPIAIYLGYSNLLG</sequence>
<feature type="transmembrane region" description="Helical" evidence="1">
    <location>
        <begin position="195"/>
        <end position="219"/>
    </location>
</feature>
<feature type="transmembrane region" description="Helical" evidence="1">
    <location>
        <begin position="20"/>
        <end position="40"/>
    </location>
</feature>
<keyword evidence="3" id="KW-1185">Reference proteome</keyword>
<protein>
    <submittedName>
        <fullName evidence="2">Succinate dehydrogenase</fullName>
    </submittedName>
</protein>
<dbReference type="Proteomes" id="UP000187464">
    <property type="component" value="Chromosome I"/>
</dbReference>
<dbReference type="AlphaFoldDB" id="A0A1R3T728"/>
<dbReference type="STRING" id="1642647.PSM36_3246"/>
<accession>A0A1R3T728</accession>
<dbReference type="CDD" id="cd03498">
    <property type="entry name" value="SQR_TypeB_2_TM"/>
    <property type="match status" value="1"/>
</dbReference>